<evidence type="ECO:0000256" key="3">
    <source>
        <dbReference type="SAM" id="MobiDB-lite"/>
    </source>
</evidence>
<dbReference type="OrthoDB" id="9803017at2"/>
<name>A0A2I8EFZ9_9BURK</name>
<evidence type="ECO:0000313" key="4">
    <source>
        <dbReference type="EMBL" id="AUT58420.1"/>
    </source>
</evidence>
<evidence type="ECO:0000313" key="5">
    <source>
        <dbReference type="Proteomes" id="UP000243502"/>
    </source>
</evidence>
<organism evidence="4 5">
    <name type="scientific">Paraburkholderia terrae</name>
    <dbReference type="NCBI Taxonomy" id="311230"/>
    <lineage>
        <taxon>Bacteria</taxon>
        <taxon>Pseudomonadati</taxon>
        <taxon>Pseudomonadota</taxon>
        <taxon>Betaproteobacteria</taxon>
        <taxon>Burkholderiales</taxon>
        <taxon>Burkholderiaceae</taxon>
        <taxon>Paraburkholderia</taxon>
    </lineage>
</organism>
<evidence type="ECO:0000256" key="2">
    <source>
        <dbReference type="ARBA" id="ARBA00022679"/>
    </source>
</evidence>
<keyword evidence="2 4" id="KW-0808">Transferase</keyword>
<feature type="region of interest" description="Disordered" evidence="3">
    <location>
        <begin position="1"/>
        <end position="29"/>
    </location>
</feature>
<dbReference type="Gene3D" id="3.40.50.150">
    <property type="entry name" value="Vaccinia Virus protein VP39"/>
    <property type="match status" value="1"/>
</dbReference>
<dbReference type="Pfam" id="PF03602">
    <property type="entry name" value="Cons_hypoth95"/>
    <property type="match status" value="1"/>
</dbReference>
<gene>
    <name evidence="4" type="primary">rsmD</name>
    <name evidence="4" type="ORF">C2L65_01530</name>
</gene>
<reference evidence="4 5" key="1">
    <citation type="submission" date="2018-01" db="EMBL/GenBank/DDBJ databases">
        <title>Species boundaries and ecological features among Paraburkholderia terrae DSMZ17804T, P. hospita DSMZ17164T and P. caribensis DSMZ13236T.</title>
        <authorList>
            <person name="Pratama A.A."/>
        </authorList>
    </citation>
    <scope>NUCLEOTIDE SEQUENCE [LARGE SCALE GENOMIC DNA]</scope>
    <source>
        <strain evidence="4 5">DSM 17804</strain>
    </source>
</reference>
<dbReference type="GO" id="GO:0008168">
    <property type="term" value="F:methyltransferase activity"/>
    <property type="evidence" value="ECO:0007669"/>
    <property type="project" value="UniProtKB-KW"/>
</dbReference>
<dbReference type="NCBIfam" id="TIGR00095">
    <property type="entry name" value="16S rRNA (guanine(966)-N(2))-methyltransferase RsmD"/>
    <property type="match status" value="1"/>
</dbReference>
<dbReference type="CDD" id="cd02440">
    <property type="entry name" value="AdoMet_MTases"/>
    <property type="match status" value="1"/>
</dbReference>
<sequence length="212" mass="22533">MSRTSPSRAKTGAKNGAKSAPSGRGQPHTIRIIGGDWKRTPLPVIDLDGLRPTPDRVRETLFNWLGQRLDGQRCLDLFAGSGALGFEAASRGAVRVLMVERNARAAAQLRANQAKLAAGSIEVAEADGLRLAASLAPGSFDVVFLDPPFGEDLLDRALELATPLVSADGFLYVESGESLDAAGHAALEGWSVVRQGKAGAVHYHLLQRENEE</sequence>
<dbReference type="PIRSF" id="PIRSF004553">
    <property type="entry name" value="CHP00095"/>
    <property type="match status" value="1"/>
</dbReference>
<dbReference type="GO" id="GO:0031167">
    <property type="term" value="P:rRNA methylation"/>
    <property type="evidence" value="ECO:0007669"/>
    <property type="project" value="InterPro"/>
</dbReference>
<evidence type="ECO:0000256" key="1">
    <source>
        <dbReference type="ARBA" id="ARBA00022603"/>
    </source>
</evidence>
<dbReference type="KEGG" id="pter:C2L65_01530"/>
<dbReference type="InterPro" id="IPR029063">
    <property type="entry name" value="SAM-dependent_MTases_sf"/>
</dbReference>
<accession>A0A2I8EFZ9</accession>
<keyword evidence="1 4" id="KW-0489">Methyltransferase</keyword>
<dbReference type="InterPro" id="IPR002052">
    <property type="entry name" value="DNA_methylase_N6_adenine_CS"/>
</dbReference>
<dbReference type="SUPFAM" id="SSF53335">
    <property type="entry name" value="S-adenosyl-L-methionine-dependent methyltransferases"/>
    <property type="match status" value="1"/>
</dbReference>
<dbReference type="PANTHER" id="PTHR43542:SF1">
    <property type="entry name" value="METHYLTRANSFERASE"/>
    <property type="match status" value="1"/>
</dbReference>
<dbReference type="GO" id="GO:0003676">
    <property type="term" value="F:nucleic acid binding"/>
    <property type="evidence" value="ECO:0007669"/>
    <property type="project" value="InterPro"/>
</dbReference>
<dbReference type="AlphaFoldDB" id="A0A2I8EFZ9"/>
<dbReference type="PANTHER" id="PTHR43542">
    <property type="entry name" value="METHYLTRANSFERASE"/>
    <property type="match status" value="1"/>
</dbReference>
<dbReference type="RefSeq" id="WP_042306320.1">
    <property type="nucleotide sequence ID" value="NZ_CP026111.1"/>
</dbReference>
<dbReference type="InterPro" id="IPR004398">
    <property type="entry name" value="RNA_MeTrfase_RsmD"/>
</dbReference>
<dbReference type="EMBL" id="CP026111">
    <property type="protein sequence ID" value="AUT58420.1"/>
    <property type="molecule type" value="Genomic_DNA"/>
</dbReference>
<dbReference type="PROSITE" id="PS00092">
    <property type="entry name" value="N6_MTASE"/>
    <property type="match status" value="1"/>
</dbReference>
<dbReference type="Proteomes" id="UP000243502">
    <property type="component" value="Chromosome 1"/>
</dbReference>
<proteinExistence type="predicted"/>
<protein>
    <submittedName>
        <fullName evidence="4">16S rRNA (Guanine(966)-N(2))-methyltransferase RsmD</fullName>
    </submittedName>
</protein>